<dbReference type="PROSITE" id="PS01173">
    <property type="entry name" value="LIPASE_GDXG_HIS"/>
    <property type="match status" value="1"/>
</dbReference>
<evidence type="ECO:0000256" key="1">
    <source>
        <dbReference type="ARBA" id="ARBA00010515"/>
    </source>
</evidence>
<dbReference type="InterPro" id="IPR033140">
    <property type="entry name" value="Lipase_GDXG_put_SER_AS"/>
</dbReference>
<dbReference type="EMBL" id="CP144747">
    <property type="protein sequence ID" value="WVZ65217.1"/>
    <property type="molecule type" value="Genomic_DNA"/>
</dbReference>
<comment type="similarity">
    <text evidence="1">Belongs to the 'GDXG' lipolytic enzyme family.</text>
</comment>
<dbReference type="SUPFAM" id="SSF53474">
    <property type="entry name" value="alpha/beta-Hydrolases"/>
    <property type="match status" value="1"/>
</dbReference>
<dbReference type="InterPro" id="IPR050466">
    <property type="entry name" value="Carboxylest/Gibb_receptor"/>
</dbReference>
<dbReference type="InterPro" id="IPR029058">
    <property type="entry name" value="AB_hydrolase_fold"/>
</dbReference>
<dbReference type="PROSITE" id="PS01174">
    <property type="entry name" value="LIPASE_GDXG_SER"/>
    <property type="match status" value="1"/>
</dbReference>
<evidence type="ECO:0000256" key="3">
    <source>
        <dbReference type="PROSITE-ProRule" id="PRU10038"/>
    </source>
</evidence>
<dbReference type="PANTHER" id="PTHR23024">
    <property type="entry name" value="ARYLACETAMIDE DEACETYLASE"/>
    <property type="match status" value="1"/>
</dbReference>
<evidence type="ECO:0000313" key="6">
    <source>
        <dbReference type="Proteomes" id="UP001341281"/>
    </source>
</evidence>
<name>A0AAQ3WKN5_PASNO</name>
<organism evidence="5 6">
    <name type="scientific">Paspalum notatum var. saurae</name>
    <dbReference type="NCBI Taxonomy" id="547442"/>
    <lineage>
        <taxon>Eukaryota</taxon>
        <taxon>Viridiplantae</taxon>
        <taxon>Streptophyta</taxon>
        <taxon>Embryophyta</taxon>
        <taxon>Tracheophyta</taxon>
        <taxon>Spermatophyta</taxon>
        <taxon>Magnoliopsida</taxon>
        <taxon>Liliopsida</taxon>
        <taxon>Poales</taxon>
        <taxon>Poaceae</taxon>
        <taxon>PACMAD clade</taxon>
        <taxon>Panicoideae</taxon>
        <taxon>Andropogonodae</taxon>
        <taxon>Paspaleae</taxon>
        <taxon>Paspalinae</taxon>
        <taxon>Paspalum</taxon>
    </lineage>
</organism>
<dbReference type="Pfam" id="PF07859">
    <property type="entry name" value="Abhydrolase_3"/>
    <property type="match status" value="1"/>
</dbReference>
<dbReference type="GO" id="GO:0016787">
    <property type="term" value="F:hydrolase activity"/>
    <property type="evidence" value="ECO:0007669"/>
    <property type="project" value="UniProtKB-KW"/>
</dbReference>
<proteinExistence type="inferred from homology"/>
<evidence type="ECO:0000256" key="2">
    <source>
        <dbReference type="ARBA" id="ARBA00022801"/>
    </source>
</evidence>
<evidence type="ECO:0000259" key="4">
    <source>
        <dbReference type="Pfam" id="PF07859"/>
    </source>
</evidence>
<gene>
    <name evidence="5" type="ORF">U9M48_014619</name>
</gene>
<sequence>MEMEPKADEVIVDLPTYFRIYKSGRVDLLHRPVFVPAGVDDASGVASKDVVLDATTGLSVRLFLPKLQEPSSKKLPILVYFHGGGFIIESAKSTTYHNYLTSLASAAGVLAVSVDYRLAPAHPLPAAYDDCWSALRWAASAQDAWLADHGDASRVFVAGDSAGGNIVHNMLVRGASSADNAPRIEGAVLLHPYFGGSTAMEGEEEGAVAVTAMMWASACPGAADGADDPRFNPIAPGAPELERIGCERVLVCTAEKDWLATRGRAYYEAVVASAWPGDAAWLESKGEEHVFFLLKPECENAKQLMDRVVAFIAGA</sequence>
<feature type="domain" description="Alpha/beta hydrolase fold-3" evidence="4">
    <location>
        <begin position="78"/>
        <end position="292"/>
    </location>
</feature>
<dbReference type="AlphaFoldDB" id="A0AAQ3WKN5"/>
<protein>
    <recommendedName>
        <fullName evidence="4">Alpha/beta hydrolase fold-3 domain-containing protein</fullName>
    </recommendedName>
</protein>
<keyword evidence="6" id="KW-1185">Reference proteome</keyword>
<dbReference type="InterPro" id="IPR002168">
    <property type="entry name" value="Lipase_GDXG_HIS_AS"/>
</dbReference>
<keyword evidence="2" id="KW-0378">Hydrolase</keyword>
<reference evidence="5 6" key="1">
    <citation type="submission" date="2024-02" db="EMBL/GenBank/DDBJ databases">
        <title>High-quality chromosome-scale genome assembly of Pensacola bahiagrass (Paspalum notatum Flugge var. saurae).</title>
        <authorList>
            <person name="Vega J.M."/>
            <person name="Podio M."/>
            <person name="Orjuela J."/>
            <person name="Siena L.A."/>
            <person name="Pessino S.C."/>
            <person name="Combes M.C."/>
            <person name="Mariac C."/>
            <person name="Albertini E."/>
            <person name="Pupilli F."/>
            <person name="Ortiz J.P.A."/>
            <person name="Leblanc O."/>
        </authorList>
    </citation>
    <scope>NUCLEOTIDE SEQUENCE [LARGE SCALE GENOMIC DNA]</scope>
    <source>
        <strain evidence="5">R1</strain>
        <tissue evidence="5">Leaf</tissue>
    </source>
</reference>
<dbReference type="PANTHER" id="PTHR23024:SF577">
    <property type="entry name" value="CARBOXYLESTERASE 2-RELATED"/>
    <property type="match status" value="1"/>
</dbReference>
<dbReference type="InterPro" id="IPR013094">
    <property type="entry name" value="AB_hydrolase_3"/>
</dbReference>
<dbReference type="Gene3D" id="3.40.50.1820">
    <property type="entry name" value="alpha/beta hydrolase"/>
    <property type="match status" value="1"/>
</dbReference>
<accession>A0AAQ3WKN5</accession>
<dbReference type="Proteomes" id="UP001341281">
    <property type="component" value="Chromosome 03"/>
</dbReference>
<feature type="active site" evidence="3">
    <location>
        <position position="161"/>
    </location>
</feature>
<evidence type="ECO:0000313" key="5">
    <source>
        <dbReference type="EMBL" id="WVZ65217.1"/>
    </source>
</evidence>